<organism evidence="2 3">
    <name type="scientific">Gemmata palustris</name>
    <dbReference type="NCBI Taxonomy" id="2822762"/>
    <lineage>
        <taxon>Bacteria</taxon>
        <taxon>Pseudomonadati</taxon>
        <taxon>Planctomycetota</taxon>
        <taxon>Planctomycetia</taxon>
        <taxon>Gemmatales</taxon>
        <taxon>Gemmataceae</taxon>
        <taxon>Gemmata</taxon>
    </lineage>
</organism>
<feature type="compositionally biased region" description="Acidic residues" evidence="1">
    <location>
        <begin position="1"/>
        <end position="12"/>
    </location>
</feature>
<accession>A0ABS5BRH1</accession>
<evidence type="ECO:0008006" key="4">
    <source>
        <dbReference type="Google" id="ProtNLM"/>
    </source>
</evidence>
<evidence type="ECO:0000313" key="3">
    <source>
        <dbReference type="Proteomes" id="UP000676565"/>
    </source>
</evidence>
<keyword evidence="3" id="KW-1185">Reference proteome</keyword>
<proteinExistence type="predicted"/>
<evidence type="ECO:0000313" key="2">
    <source>
        <dbReference type="EMBL" id="MBP3956311.1"/>
    </source>
</evidence>
<dbReference type="EMBL" id="JAGKQQ010000001">
    <property type="protein sequence ID" value="MBP3956311.1"/>
    <property type="molecule type" value="Genomic_DNA"/>
</dbReference>
<evidence type="ECO:0000256" key="1">
    <source>
        <dbReference type="SAM" id="MobiDB-lite"/>
    </source>
</evidence>
<protein>
    <recommendedName>
        <fullName evidence="4">Antitoxin VbhA domain-containing protein</fullName>
    </recommendedName>
</protein>
<feature type="region of interest" description="Disordered" evidence="1">
    <location>
        <begin position="1"/>
        <end position="23"/>
    </location>
</feature>
<feature type="region of interest" description="Disordered" evidence="1">
    <location>
        <begin position="53"/>
        <end position="81"/>
    </location>
</feature>
<comment type="caution">
    <text evidence="2">The sequence shown here is derived from an EMBL/GenBank/DDBJ whole genome shotgun (WGS) entry which is preliminary data.</text>
</comment>
<gene>
    <name evidence="2" type="ORF">J8F10_13555</name>
</gene>
<dbReference type="RefSeq" id="WP_210654330.1">
    <property type="nucleotide sequence ID" value="NZ_JAGKQQ010000001.1"/>
</dbReference>
<dbReference type="Proteomes" id="UP000676565">
    <property type="component" value="Unassembled WGS sequence"/>
</dbReference>
<name>A0ABS5BRH1_9BACT</name>
<reference evidence="2 3" key="1">
    <citation type="submission" date="2021-04" db="EMBL/GenBank/DDBJ databases">
        <authorList>
            <person name="Ivanova A."/>
        </authorList>
    </citation>
    <scope>NUCLEOTIDE SEQUENCE [LARGE SCALE GENOMIC DNA]</scope>
    <source>
        <strain evidence="2 3">G18</strain>
    </source>
</reference>
<sequence length="81" mass="8914">MKPWDEMTEEERVEWNRQHGATMTPEEAVGLAEGLLQNPEMLAEVERVLAAHRAKTGLPANSTPTDKPSIPNAPPGAAERR</sequence>